<protein>
    <submittedName>
        <fullName evidence="1">Uncharacterized protein</fullName>
    </submittedName>
</protein>
<organism evidence="1">
    <name type="scientific">Myoviridae sp. ctqfO1</name>
    <dbReference type="NCBI Taxonomy" id="2827710"/>
    <lineage>
        <taxon>Viruses</taxon>
        <taxon>Duplodnaviria</taxon>
        <taxon>Heunggongvirae</taxon>
        <taxon>Uroviricota</taxon>
        <taxon>Caudoviricetes</taxon>
    </lineage>
</organism>
<evidence type="ECO:0000313" key="1">
    <source>
        <dbReference type="EMBL" id="DAF57545.1"/>
    </source>
</evidence>
<reference evidence="1" key="1">
    <citation type="journal article" date="2021" name="Proc. Natl. Acad. Sci. U.S.A.">
        <title>A Catalog of Tens of Thousands of Viruses from Human Metagenomes Reveals Hidden Associations with Chronic Diseases.</title>
        <authorList>
            <person name="Tisza M.J."/>
            <person name="Buck C.B."/>
        </authorList>
    </citation>
    <scope>NUCLEOTIDE SEQUENCE</scope>
    <source>
        <strain evidence="1">CtqfO1</strain>
    </source>
</reference>
<proteinExistence type="predicted"/>
<name>A0A8S5T2R0_9CAUD</name>
<accession>A0A8S5T2R0</accession>
<sequence length="83" mass="10039">MVCKRIEQDMTKAVTEKLLQMGQEDLMNNLFDVMSSYEKYDIALTLKWNMDDSIVLSEDQYKFLRQHEPKMKDWVDRLRMVET</sequence>
<dbReference type="EMBL" id="BK032734">
    <property type="protein sequence ID" value="DAF57545.1"/>
    <property type="molecule type" value="Genomic_DNA"/>
</dbReference>